<dbReference type="Proteomes" id="UP000017304">
    <property type="component" value="Unassembled WGS sequence"/>
</dbReference>
<comment type="subcellular location">
    <subcellularLocation>
        <location evidence="1">Periplasm</location>
    </subcellularLocation>
</comment>
<evidence type="ECO:0000256" key="6">
    <source>
        <dbReference type="ARBA" id="ARBA00023186"/>
    </source>
</evidence>
<evidence type="ECO:0000256" key="5">
    <source>
        <dbReference type="ARBA" id="ARBA00022764"/>
    </source>
</evidence>
<accession>V1GQP9</accession>
<dbReference type="EMBL" id="AOXI01000037">
    <property type="protein sequence ID" value="ESE82718.1"/>
    <property type="molecule type" value="Genomic_DNA"/>
</dbReference>
<comment type="similarity">
    <text evidence="2">Belongs to the CsgC/AgfC family.</text>
</comment>
<reference evidence="7 8" key="1">
    <citation type="journal article" date="2013" name="Genome Biol. Evol.">
        <title>Phylogenetic diversity of the enteric pathogen Salmonella enterica subsp. enterica inferred from genome-wide reference-free SNP characters.</title>
        <authorList>
            <person name="Timme R.E."/>
            <person name="Pettengill J.B."/>
            <person name="Allard M.W."/>
            <person name="Strain E."/>
            <person name="Barrangou R."/>
            <person name="Wehnes C."/>
            <person name="Van Kessel J.S."/>
            <person name="Karns J.S."/>
            <person name="Musser S.M."/>
            <person name="Brown E.W."/>
        </authorList>
    </citation>
    <scope>NUCLEOTIDE SEQUENCE [LARGE SCALE GENOMIC DNA]</scope>
    <source>
        <strain evidence="7 8">1121</strain>
    </source>
</reference>
<name>V1GQP9_SALER</name>
<proteinExistence type="inferred from homology"/>
<evidence type="ECO:0000256" key="3">
    <source>
        <dbReference type="ARBA" id="ARBA00017442"/>
    </source>
</evidence>
<keyword evidence="5" id="KW-0574">Periplasm</keyword>
<sequence>MVLATTPRLTSINLASALIKKQGLRPVFFREEIMHTLLLLAALSNQITFTTTQQGDIYTVIPQVTLNEPCVCQVQILSVRDGTGGQSHTQQKQTLSLPANQPIELSRLSVNISSKDSVKIIVTVSDGQSLHLSQQWPPSAQ</sequence>
<dbReference type="Gene3D" id="2.60.40.2420">
    <property type="match status" value="1"/>
</dbReference>
<dbReference type="STRING" id="1173950.SEI61121_15328"/>
<keyword evidence="4" id="KW-0732">Signal</keyword>
<evidence type="ECO:0000256" key="2">
    <source>
        <dbReference type="ARBA" id="ARBA00006329"/>
    </source>
</evidence>
<organism evidence="7 8">
    <name type="scientific">Salmonella enterica subsp. indica serovar 6,14,25:z10:1,(2),7 str. 1121</name>
    <dbReference type="NCBI Taxonomy" id="1173950"/>
    <lineage>
        <taxon>Bacteria</taxon>
        <taxon>Pseudomonadati</taxon>
        <taxon>Pseudomonadota</taxon>
        <taxon>Gammaproteobacteria</taxon>
        <taxon>Enterobacterales</taxon>
        <taxon>Enterobacteriaceae</taxon>
        <taxon>Salmonella</taxon>
    </lineage>
</organism>
<evidence type="ECO:0000256" key="1">
    <source>
        <dbReference type="ARBA" id="ARBA00004418"/>
    </source>
</evidence>
<dbReference type="AlphaFoldDB" id="V1GQP9"/>
<dbReference type="Pfam" id="PF10610">
    <property type="entry name" value="Tafi-CsgC"/>
    <property type="match status" value="1"/>
</dbReference>
<comment type="caution">
    <text evidence="7">The sequence shown here is derived from an EMBL/GenBank/DDBJ whole genome shotgun (WGS) entry which is preliminary data.</text>
</comment>
<evidence type="ECO:0000313" key="7">
    <source>
        <dbReference type="EMBL" id="ESE82718.1"/>
    </source>
</evidence>
<dbReference type="InterPro" id="IPR014491">
    <property type="entry name" value="Curli_production_prot_CsgC"/>
</dbReference>
<gene>
    <name evidence="7" type="primary">csgC</name>
    <name evidence="7" type="ORF">SEI61121_15328</name>
</gene>
<dbReference type="GO" id="GO:0042597">
    <property type="term" value="C:periplasmic space"/>
    <property type="evidence" value="ECO:0007669"/>
    <property type="project" value="UniProtKB-SubCell"/>
</dbReference>
<protein>
    <recommendedName>
        <fullName evidence="3">Curli assembly protein CsgC</fullName>
    </recommendedName>
</protein>
<dbReference type="InterPro" id="IPR053722">
    <property type="entry name" value="Curli_assembly_CsgC/AgfC"/>
</dbReference>
<evidence type="ECO:0000313" key="8">
    <source>
        <dbReference type="Proteomes" id="UP000017304"/>
    </source>
</evidence>
<evidence type="ECO:0000256" key="4">
    <source>
        <dbReference type="ARBA" id="ARBA00022729"/>
    </source>
</evidence>
<dbReference type="NCBIfam" id="NF007507">
    <property type="entry name" value="PRK10102.1"/>
    <property type="match status" value="1"/>
</dbReference>
<keyword evidence="6" id="KW-0143">Chaperone</keyword>